<dbReference type="GO" id="GO:0003677">
    <property type="term" value="F:DNA binding"/>
    <property type="evidence" value="ECO:0007669"/>
    <property type="project" value="UniProtKB-KW"/>
</dbReference>
<name>B9S9K2_RICCO</name>
<feature type="domain" description="NAC" evidence="6">
    <location>
        <begin position="132"/>
        <end position="290"/>
    </location>
</feature>
<evidence type="ECO:0000313" key="8">
    <source>
        <dbReference type="Proteomes" id="UP000008311"/>
    </source>
</evidence>
<sequence length="422" mass="48139">MEGPYDIPEKSSDNNNNNVSNNNHCSTVCGKAINNNAVLADANIEANSASEAVLMPFPYSYLHEQDNDYNNSIIVNADVVNNNIGENFMPLHYDQFLYSNMGNNNNNSNNDNAIVAYENVSDYGIKGNFRGMPVGYRFMPNDEELVNYLKHKIEGFPLPLGLIHDVDIYKFHPQELTGEYELIGEREWYFFTPRNRISPNGSRPSRKASNGYWKPTGSEKEVPNEESPVGVRMSLDYYEFANTEIQKRKQSSGTRTDWKMHEYIVKQYKDNGNEYRKKFHALAICKIYKKKAKNDEDEPAAGTSSSVPKKAPIQSQEPSSYGFQPISRFEEQAYWTQMMITANNLLVPQATTYAELVNNEVTNVQPVPAQIVEDQRDNSCPDSQRQNDDSCPDNEHQNDDSGLYCIVHSSRSWNKRLEKNPN</sequence>
<organism evidence="7 8">
    <name type="scientific">Ricinus communis</name>
    <name type="common">Castor bean</name>
    <dbReference type="NCBI Taxonomy" id="3988"/>
    <lineage>
        <taxon>Eukaryota</taxon>
        <taxon>Viridiplantae</taxon>
        <taxon>Streptophyta</taxon>
        <taxon>Embryophyta</taxon>
        <taxon>Tracheophyta</taxon>
        <taxon>Spermatophyta</taxon>
        <taxon>Magnoliopsida</taxon>
        <taxon>eudicotyledons</taxon>
        <taxon>Gunneridae</taxon>
        <taxon>Pentapetalae</taxon>
        <taxon>rosids</taxon>
        <taxon>fabids</taxon>
        <taxon>Malpighiales</taxon>
        <taxon>Euphorbiaceae</taxon>
        <taxon>Acalyphoideae</taxon>
        <taxon>Acalypheae</taxon>
        <taxon>Ricinus</taxon>
    </lineage>
</organism>
<evidence type="ECO:0000256" key="1">
    <source>
        <dbReference type="ARBA" id="ARBA00023015"/>
    </source>
</evidence>
<feature type="region of interest" description="Disordered" evidence="5">
    <location>
        <begin position="199"/>
        <end position="226"/>
    </location>
</feature>
<protein>
    <submittedName>
        <fullName evidence="7">Transcription factor, putative</fullName>
    </submittedName>
</protein>
<dbReference type="EMBL" id="EQ973897">
    <property type="protein sequence ID" value="EEF39758.1"/>
    <property type="molecule type" value="Genomic_DNA"/>
</dbReference>
<evidence type="ECO:0000256" key="5">
    <source>
        <dbReference type="SAM" id="MobiDB-lite"/>
    </source>
</evidence>
<dbReference type="SUPFAM" id="SSF101941">
    <property type="entry name" value="NAC domain"/>
    <property type="match status" value="1"/>
</dbReference>
<dbReference type="Pfam" id="PF02365">
    <property type="entry name" value="NAM"/>
    <property type="match status" value="1"/>
</dbReference>
<dbReference type="PANTHER" id="PTHR31719:SF179">
    <property type="entry name" value="OS08G0148400 PROTEIN"/>
    <property type="match status" value="1"/>
</dbReference>
<proteinExistence type="predicted"/>
<dbReference type="InterPro" id="IPR036093">
    <property type="entry name" value="NAC_dom_sf"/>
</dbReference>
<evidence type="ECO:0000313" key="7">
    <source>
        <dbReference type="EMBL" id="EEF39758.1"/>
    </source>
</evidence>
<dbReference type="Proteomes" id="UP000008311">
    <property type="component" value="Unassembled WGS sequence"/>
</dbReference>
<feature type="region of interest" description="Disordered" evidence="5">
    <location>
        <begin position="293"/>
        <end position="322"/>
    </location>
</feature>
<gene>
    <name evidence="7" type="ORF">RCOM_0886500</name>
</gene>
<evidence type="ECO:0000256" key="3">
    <source>
        <dbReference type="ARBA" id="ARBA00023163"/>
    </source>
</evidence>
<dbReference type="STRING" id="3988.B9S9K2"/>
<feature type="compositionally biased region" description="Polar residues" evidence="5">
    <location>
        <begin position="302"/>
        <end position="322"/>
    </location>
</feature>
<evidence type="ECO:0000259" key="6">
    <source>
        <dbReference type="PROSITE" id="PS51005"/>
    </source>
</evidence>
<dbReference type="PROSITE" id="PS51005">
    <property type="entry name" value="NAC"/>
    <property type="match status" value="1"/>
</dbReference>
<dbReference type="PANTHER" id="PTHR31719">
    <property type="entry name" value="NAC TRANSCRIPTION FACTOR 56"/>
    <property type="match status" value="1"/>
</dbReference>
<feature type="compositionally biased region" description="Basic and acidic residues" evidence="5">
    <location>
        <begin position="374"/>
        <end position="399"/>
    </location>
</feature>
<evidence type="ECO:0000256" key="2">
    <source>
        <dbReference type="ARBA" id="ARBA00023125"/>
    </source>
</evidence>
<keyword evidence="1" id="KW-0805">Transcription regulation</keyword>
<dbReference type="InterPro" id="IPR003441">
    <property type="entry name" value="NAC-dom"/>
</dbReference>
<dbReference type="Gene3D" id="2.170.150.80">
    <property type="entry name" value="NAC domain"/>
    <property type="match status" value="1"/>
</dbReference>
<dbReference type="InParanoid" id="B9S9K2"/>
<dbReference type="AlphaFoldDB" id="B9S9K2"/>
<keyword evidence="3" id="KW-0804">Transcription</keyword>
<accession>B9S9K2</accession>
<evidence type="ECO:0000256" key="4">
    <source>
        <dbReference type="ARBA" id="ARBA00023242"/>
    </source>
</evidence>
<keyword evidence="4" id="KW-0539">Nucleus</keyword>
<feature type="region of interest" description="Disordered" evidence="5">
    <location>
        <begin position="374"/>
        <end position="402"/>
    </location>
</feature>
<reference evidence="8" key="1">
    <citation type="journal article" date="2010" name="Nat. Biotechnol.">
        <title>Draft genome sequence of the oilseed species Ricinus communis.</title>
        <authorList>
            <person name="Chan A.P."/>
            <person name="Crabtree J."/>
            <person name="Zhao Q."/>
            <person name="Lorenzi H."/>
            <person name="Orvis J."/>
            <person name="Puiu D."/>
            <person name="Melake-Berhan A."/>
            <person name="Jones K.M."/>
            <person name="Redman J."/>
            <person name="Chen G."/>
            <person name="Cahoon E.B."/>
            <person name="Gedil M."/>
            <person name="Stanke M."/>
            <person name="Haas B.J."/>
            <person name="Wortman J.R."/>
            <person name="Fraser-Liggett C.M."/>
            <person name="Ravel J."/>
            <person name="Rabinowicz P.D."/>
        </authorList>
    </citation>
    <scope>NUCLEOTIDE SEQUENCE [LARGE SCALE GENOMIC DNA]</scope>
    <source>
        <strain evidence="8">cv. Hale</strain>
    </source>
</reference>
<dbReference type="GO" id="GO:0006355">
    <property type="term" value="P:regulation of DNA-templated transcription"/>
    <property type="evidence" value="ECO:0007669"/>
    <property type="project" value="InterPro"/>
</dbReference>
<keyword evidence="8" id="KW-1185">Reference proteome</keyword>
<keyword evidence="2" id="KW-0238">DNA-binding</keyword>